<gene>
    <name evidence="5" type="ORF">Catovirus_1_215</name>
</gene>
<proteinExistence type="predicted"/>
<dbReference type="InterPro" id="IPR013083">
    <property type="entry name" value="Znf_RING/FYVE/PHD"/>
</dbReference>
<feature type="domain" description="TRAF-type" evidence="4">
    <location>
        <begin position="2"/>
        <end position="46"/>
    </location>
</feature>
<reference evidence="5" key="1">
    <citation type="journal article" date="2017" name="Science">
        <title>Giant viruses with an expanded complement of translation system components.</title>
        <authorList>
            <person name="Schulz F."/>
            <person name="Yutin N."/>
            <person name="Ivanova N.N."/>
            <person name="Ortega D.R."/>
            <person name="Lee T.K."/>
            <person name="Vierheilig J."/>
            <person name="Daims H."/>
            <person name="Horn M."/>
            <person name="Wagner M."/>
            <person name="Jensen G.J."/>
            <person name="Kyrpides N.C."/>
            <person name="Koonin E.V."/>
            <person name="Woyke T."/>
        </authorList>
    </citation>
    <scope>NUCLEOTIDE SEQUENCE</scope>
    <source>
        <strain evidence="5">CTV1</strain>
    </source>
</reference>
<organism evidence="5">
    <name type="scientific">Catovirus CTV1</name>
    <dbReference type="NCBI Taxonomy" id="1977631"/>
    <lineage>
        <taxon>Viruses</taxon>
        <taxon>Varidnaviria</taxon>
        <taxon>Bamfordvirae</taxon>
        <taxon>Nucleocytoviricota</taxon>
        <taxon>Megaviricetes</taxon>
        <taxon>Imitervirales</taxon>
        <taxon>Mimiviridae</taxon>
        <taxon>Klosneuvirinae</taxon>
        <taxon>Catovirus</taxon>
    </lineage>
</organism>
<dbReference type="Pfam" id="PF02176">
    <property type="entry name" value="zf-TRAF"/>
    <property type="match status" value="1"/>
</dbReference>
<sequence>MHEEICSKNSVMCDLCNCSVMKKDFLNHVKNDCQYRLKTCQLCSNQYLHSDSNHDNVCPKKRLMCEFCGEFYSRDWMRYHQLECKTMNATKCNMCKFLIKTELFDKHKKICGAITLGNEIARKKDIKFAKQYQKPIKKFFVKKTKNYRMRK</sequence>
<evidence type="ECO:0000256" key="3">
    <source>
        <dbReference type="ARBA" id="ARBA00022833"/>
    </source>
</evidence>
<dbReference type="Gene3D" id="3.30.40.10">
    <property type="entry name" value="Zinc/RING finger domain, C3HC4 (zinc finger)"/>
    <property type="match status" value="2"/>
</dbReference>
<dbReference type="PROSITE" id="PS50145">
    <property type="entry name" value="ZF_TRAF"/>
    <property type="match status" value="1"/>
</dbReference>
<protein>
    <recommendedName>
        <fullName evidence="4">TRAF-type domain-containing protein</fullName>
    </recommendedName>
</protein>
<evidence type="ECO:0000256" key="1">
    <source>
        <dbReference type="ARBA" id="ARBA00022723"/>
    </source>
</evidence>
<dbReference type="GO" id="GO:0008270">
    <property type="term" value="F:zinc ion binding"/>
    <property type="evidence" value="ECO:0007669"/>
    <property type="project" value="UniProtKB-KW"/>
</dbReference>
<keyword evidence="2" id="KW-0863">Zinc-finger</keyword>
<evidence type="ECO:0000259" key="4">
    <source>
        <dbReference type="PROSITE" id="PS50145"/>
    </source>
</evidence>
<dbReference type="InterPro" id="IPR001293">
    <property type="entry name" value="Znf_TRAF"/>
</dbReference>
<name>A0A1V0S8Y4_9VIRU</name>
<evidence type="ECO:0000256" key="2">
    <source>
        <dbReference type="ARBA" id="ARBA00022771"/>
    </source>
</evidence>
<keyword evidence="3" id="KW-0862">Zinc</keyword>
<accession>A0A1V0S8Y4</accession>
<dbReference type="EMBL" id="KY684083">
    <property type="protein sequence ID" value="ARF08165.1"/>
    <property type="molecule type" value="Genomic_DNA"/>
</dbReference>
<keyword evidence="1" id="KW-0479">Metal-binding</keyword>
<evidence type="ECO:0000313" key="5">
    <source>
        <dbReference type="EMBL" id="ARF08165.1"/>
    </source>
</evidence>